<sequence length="112" mass="13318">MIKRLLPLKKLLIDWIIPWVGISLIFYLVTSLGYFAIFKYPAKALVSYDRTISDLNSPEFNSKLLDYYKDGSISFYEKFQLERLENKIKDQRFESQLKVESDKIIQKLEENN</sequence>
<proteinExistence type="predicted"/>
<dbReference type="AlphaFoldDB" id="A0A2T3QCT1"/>
<protein>
    <submittedName>
        <fullName evidence="1">Uncharacterized protein</fullName>
    </submittedName>
</protein>
<reference evidence="1 2" key="1">
    <citation type="submission" date="2018-06" db="EMBL/GenBank/DDBJ databases">
        <authorList>
            <consortium name="Pathogen Informatics"/>
            <person name="Doyle S."/>
        </authorList>
    </citation>
    <scope>NUCLEOTIDE SEQUENCE [LARGE SCALE GENOMIC DNA]</scope>
    <source>
        <strain evidence="1 2">NCTC11647</strain>
    </source>
</reference>
<dbReference type="RefSeq" id="WP_036766456.1">
    <property type="nucleotide sequence ID" value="NZ_PYOG01000028.1"/>
</dbReference>
<evidence type="ECO:0000313" key="1">
    <source>
        <dbReference type="EMBL" id="SPY43737.1"/>
    </source>
</evidence>
<dbReference type="EMBL" id="UATL01000002">
    <property type="protein sequence ID" value="SPY43737.1"/>
    <property type="molecule type" value="Genomic_DNA"/>
</dbReference>
<evidence type="ECO:0000313" key="2">
    <source>
        <dbReference type="Proteomes" id="UP000251647"/>
    </source>
</evidence>
<name>A0A2T3QCT1_PHODM</name>
<gene>
    <name evidence="1" type="ORF">NCTC11647_02652</name>
</gene>
<organism evidence="1 2">
    <name type="scientific">Photobacterium damselae</name>
    <dbReference type="NCBI Taxonomy" id="38293"/>
    <lineage>
        <taxon>Bacteria</taxon>
        <taxon>Pseudomonadati</taxon>
        <taxon>Pseudomonadota</taxon>
        <taxon>Gammaproteobacteria</taxon>
        <taxon>Vibrionales</taxon>
        <taxon>Vibrionaceae</taxon>
        <taxon>Photobacterium</taxon>
    </lineage>
</organism>
<accession>A0A2T3QCT1</accession>
<dbReference type="Proteomes" id="UP000251647">
    <property type="component" value="Unassembled WGS sequence"/>
</dbReference>